<evidence type="ECO:0000313" key="3">
    <source>
        <dbReference type="EMBL" id="GAA3518237.1"/>
    </source>
</evidence>
<dbReference type="Pfam" id="PF24961">
    <property type="entry name" value="NfeD_membrane"/>
    <property type="match status" value="1"/>
</dbReference>
<protein>
    <recommendedName>
        <fullName evidence="2">NfeD integral membrane domain-containing protein</fullName>
    </recommendedName>
</protein>
<organism evidence="3 4">
    <name type="scientific">Aquimarina addita</name>
    <dbReference type="NCBI Taxonomy" id="870485"/>
    <lineage>
        <taxon>Bacteria</taxon>
        <taxon>Pseudomonadati</taxon>
        <taxon>Bacteroidota</taxon>
        <taxon>Flavobacteriia</taxon>
        <taxon>Flavobacteriales</taxon>
        <taxon>Flavobacteriaceae</taxon>
        <taxon>Aquimarina</taxon>
    </lineage>
</organism>
<gene>
    <name evidence="3" type="ORF">GCM10022393_35440</name>
</gene>
<evidence type="ECO:0000259" key="2">
    <source>
        <dbReference type="Pfam" id="PF24961"/>
    </source>
</evidence>
<feature type="transmembrane region" description="Helical" evidence="1">
    <location>
        <begin position="9"/>
        <end position="27"/>
    </location>
</feature>
<evidence type="ECO:0000256" key="1">
    <source>
        <dbReference type="SAM" id="Phobius"/>
    </source>
</evidence>
<feature type="transmembrane region" description="Helical" evidence="1">
    <location>
        <begin position="33"/>
        <end position="50"/>
    </location>
</feature>
<feature type="domain" description="NfeD integral membrane" evidence="2">
    <location>
        <begin position="4"/>
        <end position="55"/>
    </location>
</feature>
<keyword evidence="1" id="KW-0472">Membrane</keyword>
<dbReference type="EMBL" id="BAABCW010000019">
    <property type="protein sequence ID" value="GAA3518237.1"/>
    <property type="molecule type" value="Genomic_DNA"/>
</dbReference>
<keyword evidence="1" id="KW-0812">Transmembrane</keyword>
<dbReference type="Proteomes" id="UP001500459">
    <property type="component" value="Unassembled WGS sequence"/>
</dbReference>
<dbReference type="InterPro" id="IPR056739">
    <property type="entry name" value="NfeD_membrane"/>
</dbReference>
<accession>A0ABP6UTC1</accession>
<proteinExistence type="predicted"/>
<evidence type="ECO:0000313" key="4">
    <source>
        <dbReference type="Proteomes" id="UP001500459"/>
    </source>
</evidence>
<reference evidence="4" key="1">
    <citation type="journal article" date="2019" name="Int. J. Syst. Evol. Microbiol.">
        <title>The Global Catalogue of Microorganisms (GCM) 10K type strain sequencing project: providing services to taxonomists for standard genome sequencing and annotation.</title>
        <authorList>
            <consortium name="The Broad Institute Genomics Platform"/>
            <consortium name="The Broad Institute Genome Sequencing Center for Infectious Disease"/>
            <person name="Wu L."/>
            <person name="Ma J."/>
        </authorList>
    </citation>
    <scope>NUCLEOTIDE SEQUENCE [LARGE SCALE GENOMIC DNA]</scope>
    <source>
        <strain evidence="4">JCM 17106</strain>
    </source>
</reference>
<name>A0ABP6UTC1_9FLAO</name>
<sequence>MNSLRTKRVASVLLMGIGTILLIIEMISLSKNYYLQSLGIVCLMIGLYLINASITSKSDQNIVATNENFDKEEKEEELL</sequence>
<comment type="caution">
    <text evidence="3">The sequence shown here is derived from an EMBL/GenBank/DDBJ whole genome shotgun (WGS) entry which is preliminary data.</text>
</comment>
<dbReference type="RefSeq" id="WP_344929719.1">
    <property type="nucleotide sequence ID" value="NZ_BAABCW010000019.1"/>
</dbReference>
<keyword evidence="1" id="KW-1133">Transmembrane helix</keyword>
<keyword evidence="4" id="KW-1185">Reference proteome</keyword>